<evidence type="ECO:0000313" key="6">
    <source>
        <dbReference type="Proteomes" id="UP000288388"/>
    </source>
</evidence>
<dbReference type="Proteomes" id="UP001264335">
    <property type="component" value="Unassembled WGS sequence"/>
</dbReference>
<dbReference type="EMBL" id="PDXQ01000001">
    <property type="protein sequence ID" value="TRZ34131.1"/>
    <property type="molecule type" value="Genomic_DNA"/>
</dbReference>
<evidence type="ECO:0000313" key="8">
    <source>
        <dbReference type="Proteomes" id="UP001264335"/>
    </source>
</evidence>
<feature type="domain" description="Thioredoxin-like fold" evidence="1">
    <location>
        <begin position="16"/>
        <end position="169"/>
    </location>
</feature>
<dbReference type="AlphaFoldDB" id="A0A2N8PV66"/>
<dbReference type="InterPro" id="IPR012336">
    <property type="entry name" value="Thioredoxin-like_fold"/>
</dbReference>
<evidence type="ECO:0000313" key="2">
    <source>
        <dbReference type="EMBL" id="MDT2402214.1"/>
    </source>
</evidence>
<dbReference type="SUPFAM" id="SSF52833">
    <property type="entry name" value="Thioredoxin-like"/>
    <property type="match status" value="1"/>
</dbReference>
<evidence type="ECO:0000313" key="5">
    <source>
        <dbReference type="EMBL" id="TRZ34131.1"/>
    </source>
</evidence>
<dbReference type="RefSeq" id="WP_016179185.1">
    <property type="nucleotide sequence ID" value="NZ_CAAKOC010000203.1"/>
</dbReference>
<protein>
    <submittedName>
        <fullName evidence="4">DsbA family protein</fullName>
    </submittedName>
    <submittedName>
        <fullName evidence="2 5">Thioredoxin</fullName>
    </submittedName>
</protein>
<evidence type="ECO:0000313" key="3">
    <source>
        <dbReference type="EMBL" id="MDT2515267.1"/>
    </source>
</evidence>
<dbReference type="EMBL" id="JARPWY010000039">
    <property type="protein sequence ID" value="MDT2515267.1"/>
    <property type="molecule type" value="Genomic_DNA"/>
</dbReference>
<evidence type="ECO:0000259" key="1">
    <source>
        <dbReference type="Pfam" id="PF13462"/>
    </source>
</evidence>
<dbReference type="GeneID" id="69567920"/>
<dbReference type="Gene3D" id="3.40.30.10">
    <property type="entry name" value="Glutaredoxin"/>
    <property type="match status" value="1"/>
</dbReference>
<evidence type="ECO:0000313" key="4">
    <source>
        <dbReference type="EMBL" id="RVU95153.1"/>
    </source>
</evidence>
<dbReference type="Proteomes" id="UP000288388">
    <property type="component" value="Unassembled WGS sequence"/>
</dbReference>
<comment type="caution">
    <text evidence="5">The sequence shown here is derived from an EMBL/GenBank/DDBJ whole genome shotgun (WGS) entry which is preliminary data.</text>
</comment>
<organism evidence="5 7">
    <name type="scientific">Enterococcus avium</name>
    <name type="common">Streptococcus avium</name>
    <dbReference type="NCBI Taxonomy" id="33945"/>
    <lineage>
        <taxon>Bacteria</taxon>
        <taxon>Bacillati</taxon>
        <taxon>Bacillota</taxon>
        <taxon>Bacilli</taxon>
        <taxon>Lactobacillales</taxon>
        <taxon>Enterococcaceae</taxon>
        <taxon>Enterococcus</taxon>
    </lineage>
</organism>
<dbReference type="Proteomes" id="UP000316316">
    <property type="component" value="Unassembled WGS sequence"/>
</dbReference>
<dbReference type="Pfam" id="PF13462">
    <property type="entry name" value="Thioredoxin_4"/>
    <property type="match status" value="1"/>
</dbReference>
<sequence length="171" mass="19759">MDISVIKGKLVNDFNGIKIGSDTAPKRLIEFINLRCPYCKQWFEESYDTLNQAVTEGKIQRVIKLLDKDKISLQRGNVMHEYIDTDPEKALTQIQQAFETQTIWQDFELEAVAEYAEKTLRFNQQANQILQSEIRNEAEQANIKFVPTIVLGEHIFDESIDEATLKSYIAE</sequence>
<dbReference type="InterPro" id="IPR036249">
    <property type="entry name" value="Thioredoxin-like_sf"/>
</dbReference>
<dbReference type="Gene3D" id="1.10.1200.90">
    <property type="entry name" value="DsbA-like domain"/>
    <property type="match status" value="1"/>
</dbReference>
<accession>A0A2N8PV66</accession>
<gene>
    <name evidence="5" type="ORF">AUF17_08530</name>
    <name evidence="4" type="ORF">EK398_10120</name>
    <name evidence="2" type="ORF">P7D43_07510</name>
    <name evidence="3" type="ORF">P7D79_13660</name>
</gene>
<proteinExistence type="predicted"/>
<dbReference type="Proteomes" id="UP001260773">
    <property type="component" value="Unassembled WGS sequence"/>
</dbReference>
<reference evidence="5 7" key="1">
    <citation type="submission" date="2017-10" db="EMBL/GenBank/DDBJ databases">
        <title>FDA dAtabase for Regulatory Grade micrObial Sequences (FDA-ARGOS): Supporting development and validation of Infectious Disease Dx tests.</title>
        <authorList>
            <person name="Campos J."/>
            <person name="Goldberg B."/>
            <person name="Tallon L.J."/>
            <person name="Sadzewicz L."/>
            <person name="Sengamalay N."/>
            <person name="Ott S."/>
            <person name="Godinez A."/>
            <person name="Nagaraj S."/>
            <person name="Vyas G."/>
            <person name="Aluvathingal J."/>
            <person name="Nadendla S."/>
            <person name="Geyer C."/>
            <person name="Nandy P."/>
            <person name="Hobson J."/>
            <person name="Sichtig H."/>
        </authorList>
    </citation>
    <scope>NUCLEOTIDE SEQUENCE [LARGE SCALE GENOMIC DNA]</scope>
    <source>
        <strain evidence="5 7">FDAARGOS_185</strain>
    </source>
</reference>
<dbReference type="EMBL" id="JARPWH010000019">
    <property type="protein sequence ID" value="MDT2402214.1"/>
    <property type="molecule type" value="Genomic_DNA"/>
</dbReference>
<name>A0A2N8PV66_ENTAV</name>
<evidence type="ECO:0000313" key="7">
    <source>
        <dbReference type="Proteomes" id="UP000316316"/>
    </source>
</evidence>
<reference evidence="2 8" key="3">
    <citation type="submission" date="2023-03" db="EMBL/GenBank/DDBJ databases">
        <authorList>
            <person name="Shen W."/>
            <person name="Cai J."/>
        </authorList>
    </citation>
    <scope>NUCLEOTIDE SEQUENCE</scope>
    <source>
        <strain evidence="2">P33-2</strain>
        <strain evidence="3 8">Y2</strain>
    </source>
</reference>
<dbReference type="EMBL" id="RYZS01000001">
    <property type="protein sequence ID" value="RVU95153.1"/>
    <property type="molecule type" value="Genomic_DNA"/>
</dbReference>
<reference evidence="4 6" key="2">
    <citation type="submission" date="2018-12" db="EMBL/GenBank/DDBJ databases">
        <title>A novel vanA-carrying plasmid in a clinical isolate of Enterococcus avium.</title>
        <authorList>
            <person name="Bernasconi O.J."/>
            <person name="Luzzaro F."/>
            <person name="Endimiani A."/>
        </authorList>
    </citation>
    <scope>NUCLEOTIDE SEQUENCE [LARGE SCALE GENOMIC DNA]</scope>
    <source>
        <strain evidence="4 6">LC0559/18</strain>
    </source>
</reference>